<evidence type="ECO:0000256" key="3">
    <source>
        <dbReference type="ARBA" id="ARBA00022729"/>
    </source>
</evidence>
<evidence type="ECO:0000259" key="6">
    <source>
        <dbReference type="Pfam" id="PF00496"/>
    </source>
</evidence>
<evidence type="ECO:0000313" key="7">
    <source>
        <dbReference type="EMBL" id="PZO61200.1"/>
    </source>
</evidence>
<dbReference type="GO" id="GO:1904680">
    <property type="term" value="F:peptide transmembrane transporter activity"/>
    <property type="evidence" value="ECO:0007669"/>
    <property type="project" value="TreeGrafter"/>
</dbReference>
<dbReference type="GO" id="GO:0015833">
    <property type="term" value="P:peptide transport"/>
    <property type="evidence" value="ECO:0007669"/>
    <property type="project" value="TreeGrafter"/>
</dbReference>
<comment type="similarity">
    <text evidence="1">Belongs to the bacterial solute-binding protein 5 family.</text>
</comment>
<feature type="compositionally biased region" description="Low complexity" evidence="4">
    <location>
        <begin position="30"/>
        <end position="48"/>
    </location>
</feature>
<dbReference type="EMBL" id="QBMP01000003">
    <property type="protein sequence ID" value="PZO61200.1"/>
    <property type="molecule type" value="Genomic_DNA"/>
</dbReference>
<evidence type="ECO:0000256" key="1">
    <source>
        <dbReference type="ARBA" id="ARBA00005695"/>
    </source>
</evidence>
<protein>
    <submittedName>
        <fullName evidence="7">Nickel ABC transporter substrate-binding protein</fullName>
    </submittedName>
</protein>
<evidence type="ECO:0000256" key="4">
    <source>
        <dbReference type="SAM" id="MobiDB-lite"/>
    </source>
</evidence>
<dbReference type="Gene3D" id="3.40.190.10">
    <property type="entry name" value="Periplasmic binding protein-like II"/>
    <property type="match status" value="1"/>
</dbReference>
<reference evidence="8" key="1">
    <citation type="submission" date="2018-04" db="EMBL/GenBank/DDBJ databases">
        <authorList>
            <person name="Cornet L."/>
        </authorList>
    </citation>
    <scope>NUCLEOTIDE SEQUENCE [LARGE SCALE GENOMIC DNA]</scope>
</reference>
<dbReference type="PANTHER" id="PTHR30290:SF9">
    <property type="entry name" value="OLIGOPEPTIDE-BINDING PROTEIN APPA"/>
    <property type="match status" value="1"/>
</dbReference>
<dbReference type="Proteomes" id="UP000249794">
    <property type="component" value="Unassembled WGS sequence"/>
</dbReference>
<evidence type="ECO:0000256" key="5">
    <source>
        <dbReference type="SAM" id="SignalP"/>
    </source>
</evidence>
<proteinExistence type="inferred from homology"/>
<feature type="signal peptide" evidence="5">
    <location>
        <begin position="1"/>
        <end position="23"/>
    </location>
</feature>
<feature type="domain" description="Solute-binding protein family 5" evidence="6">
    <location>
        <begin position="95"/>
        <end position="453"/>
    </location>
</feature>
<dbReference type="InterPro" id="IPR000914">
    <property type="entry name" value="SBP_5_dom"/>
</dbReference>
<organism evidence="7 8">
    <name type="scientific">Phormidesmis priestleyi</name>
    <dbReference type="NCBI Taxonomy" id="268141"/>
    <lineage>
        <taxon>Bacteria</taxon>
        <taxon>Bacillati</taxon>
        <taxon>Cyanobacteriota</taxon>
        <taxon>Cyanophyceae</taxon>
        <taxon>Leptolyngbyales</taxon>
        <taxon>Leptolyngbyaceae</taxon>
        <taxon>Phormidesmis</taxon>
    </lineage>
</organism>
<feature type="chain" id="PRO_5016077623" evidence="5">
    <location>
        <begin position="24"/>
        <end position="552"/>
    </location>
</feature>
<dbReference type="GO" id="GO:0042597">
    <property type="term" value="C:periplasmic space"/>
    <property type="evidence" value="ECO:0007669"/>
    <property type="project" value="UniProtKB-ARBA"/>
</dbReference>
<dbReference type="SUPFAM" id="SSF53850">
    <property type="entry name" value="Periplasmic binding protein-like II"/>
    <property type="match status" value="1"/>
</dbReference>
<dbReference type="AlphaFoldDB" id="A0A2W4XUE8"/>
<dbReference type="InterPro" id="IPR030678">
    <property type="entry name" value="Peptide/Ni-bd"/>
</dbReference>
<dbReference type="GO" id="GO:0043190">
    <property type="term" value="C:ATP-binding cassette (ABC) transporter complex"/>
    <property type="evidence" value="ECO:0007669"/>
    <property type="project" value="InterPro"/>
</dbReference>
<dbReference type="PANTHER" id="PTHR30290">
    <property type="entry name" value="PERIPLASMIC BINDING COMPONENT OF ABC TRANSPORTER"/>
    <property type="match status" value="1"/>
</dbReference>
<keyword evidence="3 5" id="KW-0732">Signal</keyword>
<dbReference type="PIRSF" id="PIRSF002741">
    <property type="entry name" value="MppA"/>
    <property type="match status" value="1"/>
</dbReference>
<dbReference type="CDD" id="cd08518">
    <property type="entry name" value="PBP2_NikA_DppA_OppA_like_19"/>
    <property type="match status" value="1"/>
</dbReference>
<dbReference type="Pfam" id="PF00496">
    <property type="entry name" value="SBP_bac_5"/>
    <property type="match status" value="1"/>
</dbReference>
<gene>
    <name evidence="7" type="ORF">DCF15_00595</name>
</gene>
<comment type="caution">
    <text evidence="7">The sequence shown here is derived from an EMBL/GenBank/DDBJ whole genome shotgun (WGS) entry which is preliminary data.</text>
</comment>
<feature type="region of interest" description="Disordered" evidence="4">
    <location>
        <begin position="28"/>
        <end position="53"/>
    </location>
</feature>
<keyword evidence="2" id="KW-0813">Transport</keyword>
<sequence>MQIFKRKRLLEVLSVLLASCAIASCTPNPTDSNTADSTADSTAESSPAQSGSAEQIVLAIGGESEEGYDPTLGWGRYGAPLFQSTLLKRDENLNIVNDLATDYTVSEDGKTWTVTIREDAIFSDGKPLTAADVAYTFNKAAQSGGLTDVTQLEKATAVDNKTVELTLKKPQSTFVNRLITLGIVPEHAHGKDYARNPVGSGPYKMVQWDEGQQLIVEANPDYYGEAPDIQRLVFLFVEEDGAFAAAKSRQVQVAAVPQSLAVQTIQGMNLRDVISVDNRGLMFPYLPANSKKTPDGDPVGNDVTADLAIRQAANYAIDRQALVDGILEGYGSPAYGPVSGLAWEETKADIEDAQIEKAKEILAEGGWADSDGDGIVEKNGLKAEFTVLYKADDSIRQALALATAEMLKPIGIQANVEGKSWDDIEPLMHSNVVVFGWGSHDQTEMYNLYYSKAAQGDYNNAGYYADPAIDSTLDLAMGAPSEAEAVTYWKAAQWDGKQGMTTKGDAAWAWLVNLNHTYFVDECLDIGKSQIEPHGHGWPITANITEWKWTCK</sequence>
<dbReference type="PROSITE" id="PS51257">
    <property type="entry name" value="PROKAR_LIPOPROTEIN"/>
    <property type="match status" value="1"/>
</dbReference>
<dbReference type="InterPro" id="IPR039424">
    <property type="entry name" value="SBP_5"/>
</dbReference>
<accession>A0A2W4XUE8</accession>
<dbReference type="Gene3D" id="3.10.105.10">
    <property type="entry name" value="Dipeptide-binding Protein, Domain 3"/>
    <property type="match status" value="1"/>
</dbReference>
<name>A0A2W4XUE8_9CYAN</name>
<reference evidence="7 8" key="2">
    <citation type="submission" date="2018-06" db="EMBL/GenBank/DDBJ databases">
        <title>Metagenomic assembly of (sub)arctic Cyanobacteria and their associated microbiome from non-axenic cultures.</title>
        <authorList>
            <person name="Baurain D."/>
        </authorList>
    </citation>
    <scope>NUCLEOTIDE SEQUENCE [LARGE SCALE GENOMIC DNA]</scope>
    <source>
        <strain evidence="7">ULC027bin1</strain>
    </source>
</reference>
<evidence type="ECO:0000313" key="8">
    <source>
        <dbReference type="Proteomes" id="UP000249794"/>
    </source>
</evidence>
<evidence type="ECO:0000256" key="2">
    <source>
        <dbReference type="ARBA" id="ARBA00022448"/>
    </source>
</evidence>